<evidence type="ECO:0000313" key="1">
    <source>
        <dbReference type="EMBL" id="SMX42551.1"/>
    </source>
</evidence>
<reference evidence="1 2" key="1">
    <citation type="submission" date="2017-05" db="EMBL/GenBank/DDBJ databases">
        <authorList>
            <person name="Song R."/>
            <person name="Chenine A.L."/>
            <person name="Ruprecht R.M."/>
        </authorList>
    </citation>
    <scope>NUCLEOTIDE SEQUENCE [LARGE SCALE GENOMIC DNA]</scope>
    <source>
        <strain evidence="1 2">CECT 8898</strain>
    </source>
</reference>
<protein>
    <submittedName>
        <fullName evidence="1">Uncharacterized protein</fullName>
    </submittedName>
</protein>
<dbReference type="Proteomes" id="UP000207598">
    <property type="component" value="Unassembled WGS sequence"/>
</dbReference>
<dbReference type="AlphaFoldDB" id="A0A238KIB9"/>
<accession>A0A238KIB9</accession>
<keyword evidence="2" id="KW-1185">Reference proteome</keyword>
<organism evidence="1 2">
    <name type="scientific">Maliponia aquimaris</name>
    <dbReference type="NCBI Taxonomy" id="1673631"/>
    <lineage>
        <taxon>Bacteria</taxon>
        <taxon>Pseudomonadati</taxon>
        <taxon>Pseudomonadota</taxon>
        <taxon>Alphaproteobacteria</taxon>
        <taxon>Rhodobacterales</taxon>
        <taxon>Paracoccaceae</taxon>
        <taxon>Maliponia</taxon>
    </lineage>
</organism>
<proteinExistence type="predicted"/>
<dbReference type="RefSeq" id="WP_094021455.1">
    <property type="nucleotide sequence ID" value="NZ_FXYF01000006.1"/>
</dbReference>
<sequence length="70" mass="7543">MPNDPACGIDPAMPSETVYEHLLRITHLTVAASMLTDNFPPLGERGAPPIMHLLDMACAELDALAKRVSD</sequence>
<evidence type="ECO:0000313" key="2">
    <source>
        <dbReference type="Proteomes" id="UP000207598"/>
    </source>
</evidence>
<dbReference type="EMBL" id="FXYF01000006">
    <property type="protein sequence ID" value="SMX42551.1"/>
    <property type="molecule type" value="Genomic_DNA"/>
</dbReference>
<gene>
    <name evidence="1" type="ORF">MAA8898_02645</name>
</gene>
<name>A0A238KIB9_9RHOB</name>